<proteinExistence type="predicted"/>
<keyword evidence="3" id="KW-0325">Glycoprotein</keyword>
<keyword evidence="2" id="KW-1015">Disulfide bond</keyword>
<evidence type="ECO:0000256" key="3">
    <source>
        <dbReference type="ARBA" id="ARBA00023180"/>
    </source>
</evidence>
<evidence type="ECO:0000313" key="7">
    <source>
        <dbReference type="Proteomes" id="UP000824890"/>
    </source>
</evidence>
<dbReference type="PANTHER" id="PTHR32444:SF247">
    <property type="entry name" value="OS01G0958200 PROTEIN"/>
    <property type="match status" value="1"/>
</dbReference>
<gene>
    <name evidence="6" type="ORF">HID58_076503</name>
</gene>
<feature type="domain" description="Bulb-type lectin" evidence="5">
    <location>
        <begin position="31"/>
        <end position="153"/>
    </location>
</feature>
<keyword evidence="7" id="KW-1185">Reference proteome</keyword>
<dbReference type="CDD" id="cd01098">
    <property type="entry name" value="PAN_AP_plant"/>
    <property type="match status" value="1"/>
</dbReference>
<name>A0ABQ7YMQ6_BRANA</name>
<comment type="caution">
    <text evidence="6">The sequence shown here is derived from an EMBL/GenBank/DDBJ whole genome shotgun (WGS) entry which is preliminary data.</text>
</comment>
<dbReference type="PANTHER" id="PTHR32444">
    <property type="entry name" value="BULB-TYPE LECTIN DOMAIN-CONTAINING PROTEIN"/>
    <property type="match status" value="1"/>
</dbReference>
<dbReference type="CDD" id="cd00028">
    <property type="entry name" value="B_lectin"/>
    <property type="match status" value="1"/>
</dbReference>
<feature type="non-terminal residue" evidence="6">
    <location>
        <position position="1"/>
    </location>
</feature>
<evidence type="ECO:0000256" key="4">
    <source>
        <dbReference type="SAM" id="Phobius"/>
    </source>
</evidence>
<evidence type="ECO:0000259" key="5">
    <source>
        <dbReference type="PROSITE" id="PS50927"/>
    </source>
</evidence>
<evidence type="ECO:0000313" key="6">
    <source>
        <dbReference type="EMBL" id="KAH0869481.1"/>
    </source>
</evidence>
<dbReference type="Pfam" id="PF08276">
    <property type="entry name" value="PAN_2"/>
    <property type="match status" value="1"/>
</dbReference>
<dbReference type="Gene3D" id="2.90.10.10">
    <property type="entry name" value="Bulb-type lectin domain"/>
    <property type="match status" value="1"/>
</dbReference>
<sequence length="362" mass="39915">FFITVSFFYVLSSFFFLCIHVSSLISGNYTIDTISGNVTLFGVQSLVSSNGIFEMGFFQPAGSFSKFYIGMSYQQVYQQTIVWVANRDEPVSDMYISVLKISDGNLVLFDGRYETPVWSPGLNSSSAHEAVLLDDGNLVLRDESGSVLWQSFDHPCDTWLPGARIRYDKRTKKSTQRLTSWKSSEDPSPGLFSLELDESTAYKVLWNGSAQYWSSGPWNPQRNFGLDNSAKSTLTVAPMGFAMTSPNLFANALLMDWDLKDYSGGCVRKMVLGVKSLGSCGSACLGNCSCMGYAHEESSNQCLIWSEEHVLNLQQLEGNNSEGSTFILDSGLRTCLVVLLLSNKAMIFTAVVLGSLGVMISF</sequence>
<dbReference type="SUPFAM" id="SSF51110">
    <property type="entry name" value="alpha-D-mannose-specific plant lectins"/>
    <property type="match status" value="1"/>
</dbReference>
<dbReference type="InterPro" id="IPR003609">
    <property type="entry name" value="Pan_app"/>
</dbReference>
<protein>
    <recommendedName>
        <fullName evidence="5">Bulb-type lectin domain-containing protein</fullName>
    </recommendedName>
</protein>
<dbReference type="Proteomes" id="UP000824890">
    <property type="component" value="Unassembled WGS sequence"/>
</dbReference>
<keyword evidence="4" id="KW-0472">Membrane</keyword>
<dbReference type="SMART" id="SM00108">
    <property type="entry name" value="B_lectin"/>
    <property type="match status" value="1"/>
</dbReference>
<dbReference type="Pfam" id="PF01453">
    <property type="entry name" value="B_lectin"/>
    <property type="match status" value="1"/>
</dbReference>
<evidence type="ECO:0000256" key="1">
    <source>
        <dbReference type="ARBA" id="ARBA00022729"/>
    </source>
</evidence>
<reference evidence="6 7" key="1">
    <citation type="submission" date="2021-05" db="EMBL/GenBank/DDBJ databases">
        <title>Genome Assembly of Synthetic Allotetraploid Brassica napus Reveals Homoeologous Exchanges between Subgenomes.</title>
        <authorList>
            <person name="Davis J.T."/>
        </authorList>
    </citation>
    <scope>NUCLEOTIDE SEQUENCE [LARGE SCALE GENOMIC DNA]</scope>
    <source>
        <strain evidence="7">cv. Da-Ae</strain>
        <tissue evidence="6">Seedling</tissue>
    </source>
</reference>
<keyword evidence="1" id="KW-0732">Signal</keyword>
<dbReference type="InterPro" id="IPR036426">
    <property type="entry name" value="Bulb-type_lectin_dom_sf"/>
</dbReference>
<accession>A0ABQ7YMQ6</accession>
<feature type="transmembrane region" description="Helical" evidence="4">
    <location>
        <begin position="336"/>
        <end position="360"/>
    </location>
</feature>
<dbReference type="InterPro" id="IPR001480">
    <property type="entry name" value="Bulb-type_lectin_dom"/>
</dbReference>
<keyword evidence="4" id="KW-0812">Transmembrane</keyword>
<dbReference type="PROSITE" id="PS50927">
    <property type="entry name" value="BULB_LECTIN"/>
    <property type="match status" value="1"/>
</dbReference>
<keyword evidence="4" id="KW-1133">Transmembrane helix</keyword>
<feature type="transmembrane region" description="Helical" evidence="4">
    <location>
        <begin position="6"/>
        <end position="25"/>
    </location>
</feature>
<evidence type="ECO:0000256" key="2">
    <source>
        <dbReference type="ARBA" id="ARBA00023157"/>
    </source>
</evidence>
<organism evidence="6 7">
    <name type="scientific">Brassica napus</name>
    <name type="common">Rape</name>
    <dbReference type="NCBI Taxonomy" id="3708"/>
    <lineage>
        <taxon>Eukaryota</taxon>
        <taxon>Viridiplantae</taxon>
        <taxon>Streptophyta</taxon>
        <taxon>Embryophyta</taxon>
        <taxon>Tracheophyta</taxon>
        <taxon>Spermatophyta</taxon>
        <taxon>Magnoliopsida</taxon>
        <taxon>eudicotyledons</taxon>
        <taxon>Gunneridae</taxon>
        <taxon>Pentapetalae</taxon>
        <taxon>rosids</taxon>
        <taxon>malvids</taxon>
        <taxon>Brassicales</taxon>
        <taxon>Brassicaceae</taxon>
        <taxon>Brassiceae</taxon>
        <taxon>Brassica</taxon>
    </lineage>
</organism>
<dbReference type="EMBL" id="JAGKQM010000017">
    <property type="protein sequence ID" value="KAH0869481.1"/>
    <property type="molecule type" value="Genomic_DNA"/>
</dbReference>